<reference evidence="2" key="1">
    <citation type="submission" date="2022-10" db="EMBL/GenBank/DDBJ databases">
        <title>The complete genomes of actinobacterial strains from the NBC collection.</title>
        <authorList>
            <person name="Joergensen T.S."/>
            <person name="Alvarez Arevalo M."/>
            <person name="Sterndorff E.B."/>
            <person name="Faurdal D."/>
            <person name="Vuksanovic O."/>
            <person name="Mourched A.-S."/>
            <person name="Charusanti P."/>
            <person name="Shaw S."/>
            <person name="Blin K."/>
            <person name="Weber T."/>
        </authorList>
    </citation>
    <scope>NUCLEOTIDE SEQUENCE</scope>
    <source>
        <strain evidence="2">NBC_00283</strain>
    </source>
</reference>
<dbReference type="EMBL" id="CP108057">
    <property type="protein sequence ID" value="WUO46691.1"/>
    <property type="molecule type" value="Genomic_DNA"/>
</dbReference>
<dbReference type="RefSeq" id="WP_328775902.1">
    <property type="nucleotide sequence ID" value="NZ_CP108057.1"/>
</dbReference>
<evidence type="ECO:0000259" key="1">
    <source>
        <dbReference type="Pfam" id="PF21812"/>
    </source>
</evidence>
<evidence type="ECO:0000313" key="3">
    <source>
        <dbReference type="Proteomes" id="UP001432075"/>
    </source>
</evidence>
<dbReference type="Pfam" id="PF21812">
    <property type="entry name" value="DUF6881"/>
    <property type="match status" value="1"/>
</dbReference>
<dbReference type="Proteomes" id="UP001432075">
    <property type="component" value="Chromosome"/>
</dbReference>
<evidence type="ECO:0000313" key="2">
    <source>
        <dbReference type="EMBL" id="WUO46691.1"/>
    </source>
</evidence>
<organism evidence="2 3">
    <name type="scientific">Streptomyces goshikiensis</name>
    <dbReference type="NCBI Taxonomy" id="1942"/>
    <lineage>
        <taxon>Bacteria</taxon>
        <taxon>Bacillati</taxon>
        <taxon>Actinomycetota</taxon>
        <taxon>Actinomycetes</taxon>
        <taxon>Kitasatosporales</taxon>
        <taxon>Streptomycetaceae</taxon>
        <taxon>Streptomyces</taxon>
    </lineage>
</organism>
<dbReference type="InterPro" id="IPR049248">
    <property type="entry name" value="DUF6881"/>
</dbReference>
<accession>A0ABZ1RIX4</accession>
<gene>
    <name evidence="2" type="ORF">OHU17_13050</name>
</gene>
<feature type="domain" description="DUF6881" evidence="1">
    <location>
        <begin position="3"/>
        <end position="89"/>
    </location>
</feature>
<keyword evidence="3" id="KW-1185">Reference proteome</keyword>
<proteinExistence type="predicted"/>
<name>A0ABZ1RIX4_9ACTN</name>
<protein>
    <recommendedName>
        <fullName evidence="1">DUF6881 domain-containing protein</fullName>
    </recommendedName>
</protein>
<sequence length="94" mass="11154">MEHWKVEWFHESETDPTLIYSEIGEDGYEVRKVHQYRDGRLLRSDEWHESREIGLSEVPVGTIEEVARQPEFAAIRVPLAEFEHFWTTATWPSP</sequence>